<evidence type="ECO:0000313" key="1">
    <source>
        <dbReference type="EMBL" id="KAF8785354.1"/>
    </source>
</evidence>
<dbReference type="EMBL" id="JABXBU010000030">
    <property type="protein sequence ID" value="KAF8785354.1"/>
    <property type="molecule type" value="Genomic_DNA"/>
</dbReference>
<organism evidence="1 2">
    <name type="scientific">Argiope bruennichi</name>
    <name type="common">Wasp spider</name>
    <name type="synonym">Aranea bruennichi</name>
    <dbReference type="NCBI Taxonomy" id="94029"/>
    <lineage>
        <taxon>Eukaryota</taxon>
        <taxon>Metazoa</taxon>
        <taxon>Ecdysozoa</taxon>
        <taxon>Arthropoda</taxon>
        <taxon>Chelicerata</taxon>
        <taxon>Arachnida</taxon>
        <taxon>Araneae</taxon>
        <taxon>Araneomorphae</taxon>
        <taxon>Entelegynae</taxon>
        <taxon>Araneoidea</taxon>
        <taxon>Araneidae</taxon>
        <taxon>Argiope</taxon>
    </lineage>
</organism>
<comment type="caution">
    <text evidence="1">The sequence shown here is derived from an EMBL/GenBank/DDBJ whole genome shotgun (WGS) entry which is preliminary data.</text>
</comment>
<sequence length="67" mass="7839">MSQNIVNIAVKLISFLFVDMDKTKTQFQEHKKQVLHRAHSKQHLRQELRTASKVAPLIKTVHSGYKR</sequence>
<dbReference type="Proteomes" id="UP000807504">
    <property type="component" value="Unassembled WGS sequence"/>
</dbReference>
<keyword evidence="2" id="KW-1185">Reference proteome</keyword>
<dbReference type="AlphaFoldDB" id="A0A8T0F2H6"/>
<reference evidence="1" key="1">
    <citation type="journal article" date="2020" name="bioRxiv">
        <title>Chromosome-level reference genome of the European wasp spider Argiope bruennichi: a resource for studies on range expansion and evolutionary adaptation.</title>
        <authorList>
            <person name="Sheffer M.M."/>
            <person name="Hoppe A."/>
            <person name="Krehenwinkel H."/>
            <person name="Uhl G."/>
            <person name="Kuss A.W."/>
            <person name="Jensen L."/>
            <person name="Jensen C."/>
            <person name="Gillespie R.G."/>
            <person name="Hoff K.J."/>
            <person name="Prost S."/>
        </authorList>
    </citation>
    <scope>NUCLEOTIDE SEQUENCE</scope>
</reference>
<gene>
    <name evidence="1" type="ORF">HNY73_010907</name>
</gene>
<reference evidence="1" key="2">
    <citation type="submission" date="2020-06" db="EMBL/GenBank/DDBJ databases">
        <authorList>
            <person name="Sheffer M."/>
        </authorList>
    </citation>
    <scope>NUCLEOTIDE SEQUENCE</scope>
</reference>
<name>A0A8T0F2H6_ARGBR</name>
<proteinExistence type="predicted"/>
<evidence type="ECO:0000313" key="2">
    <source>
        <dbReference type="Proteomes" id="UP000807504"/>
    </source>
</evidence>
<protein>
    <submittedName>
        <fullName evidence="1">Uncharacterized protein</fullName>
    </submittedName>
</protein>
<accession>A0A8T0F2H6</accession>